<dbReference type="STRING" id="411467.BACCAP_03609"/>
<organism evidence="1 2">
    <name type="scientific">Pseudoflavonifractor capillosus ATCC 29799</name>
    <dbReference type="NCBI Taxonomy" id="411467"/>
    <lineage>
        <taxon>Bacteria</taxon>
        <taxon>Bacillati</taxon>
        <taxon>Bacillota</taxon>
        <taxon>Clostridia</taxon>
        <taxon>Eubacteriales</taxon>
        <taxon>Oscillospiraceae</taxon>
        <taxon>Pseudoflavonifractor</taxon>
    </lineage>
</organism>
<gene>
    <name evidence="1" type="ORF">BACCAP_03609</name>
</gene>
<accession>A6NZF9</accession>
<reference evidence="1 2" key="2">
    <citation type="submission" date="2007-06" db="EMBL/GenBank/DDBJ databases">
        <title>Draft genome sequence of Pseudoflavonifractor capillosus ATCC 29799.</title>
        <authorList>
            <person name="Sudarsanam P."/>
            <person name="Ley R."/>
            <person name="Guruge J."/>
            <person name="Turnbaugh P.J."/>
            <person name="Mahowald M."/>
            <person name="Liep D."/>
            <person name="Gordon J."/>
        </authorList>
    </citation>
    <scope>NUCLEOTIDE SEQUENCE [LARGE SCALE GENOMIC DNA]</scope>
    <source>
        <strain evidence="1 2">ATCC 29799</strain>
    </source>
</reference>
<dbReference type="AlphaFoldDB" id="A6NZF9"/>
<dbReference type="Proteomes" id="UP000003639">
    <property type="component" value="Unassembled WGS sequence"/>
</dbReference>
<sequence>MQISSCRCVSSAARRRMRSRSPLNIPIIMRTDQNLKSWSAVFLAPEQSVHP</sequence>
<comment type="caution">
    <text evidence="1">The sequence shown here is derived from an EMBL/GenBank/DDBJ whole genome shotgun (WGS) entry which is preliminary data.</text>
</comment>
<name>A6NZF9_9FIRM</name>
<protein>
    <submittedName>
        <fullName evidence="1">Uncharacterized protein</fullName>
    </submittedName>
</protein>
<evidence type="ECO:0000313" key="2">
    <source>
        <dbReference type="Proteomes" id="UP000003639"/>
    </source>
</evidence>
<keyword evidence="2" id="KW-1185">Reference proteome</keyword>
<evidence type="ECO:0000313" key="1">
    <source>
        <dbReference type="EMBL" id="EDM98807.1"/>
    </source>
</evidence>
<proteinExistence type="predicted"/>
<dbReference type="EMBL" id="AAXG02000032">
    <property type="protein sequence ID" value="EDM98807.1"/>
    <property type="molecule type" value="Genomic_DNA"/>
</dbReference>
<reference evidence="1 2" key="1">
    <citation type="submission" date="2007-04" db="EMBL/GenBank/DDBJ databases">
        <authorList>
            <person name="Fulton L."/>
            <person name="Clifton S."/>
            <person name="Fulton B."/>
            <person name="Xu J."/>
            <person name="Minx P."/>
            <person name="Pepin K.H."/>
            <person name="Johnson M."/>
            <person name="Thiruvilangam P."/>
            <person name="Bhonagiri V."/>
            <person name="Nash W.E."/>
            <person name="Mardis E.R."/>
            <person name="Wilson R.K."/>
        </authorList>
    </citation>
    <scope>NUCLEOTIDE SEQUENCE [LARGE SCALE GENOMIC DNA]</scope>
    <source>
        <strain evidence="1 2">ATCC 29799</strain>
    </source>
</reference>